<dbReference type="SUPFAM" id="SSF48013">
    <property type="entry name" value="NusB-like"/>
    <property type="match status" value="1"/>
</dbReference>
<dbReference type="InterPro" id="IPR035926">
    <property type="entry name" value="NusB-like_sf"/>
</dbReference>
<evidence type="ECO:0000256" key="6">
    <source>
        <dbReference type="HAMAP-Rule" id="MF_00073"/>
    </source>
</evidence>
<keyword evidence="3 6" id="KW-0694">RNA-binding</keyword>
<dbReference type="InterPro" id="IPR006027">
    <property type="entry name" value="NusB_RsmB_TIM44"/>
</dbReference>
<dbReference type="GO" id="GO:0006353">
    <property type="term" value="P:DNA-templated transcription termination"/>
    <property type="evidence" value="ECO:0007669"/>
    <property type="project" value="UniProtKB-UniRule"/>
</dbReference>
<dbReference type="AlphaFoldDB" id="A0A9D6UM12"/>
<dbReference type="PANTHER" id="PTHR11078:SF3">
    <property type="entry name" value="ANTITERMINATION NUSB DOMAIN-CONTAINING PROTEIN"/>
    <property type="match status" value="1"/>
</dbReference>
<comment type="function">
    <text evidence="6">Involved in transcription antitermination. Required for transcription of ribosomal RNA (rRNA) genes. Binds specifically to the boxA antiterminator sequence of the ribosomal RNA (rrn) operons.</text>
</comment>
<name>A0A9D6UM12_UNCSA</name>
<evidence type="ECO:0000256" key="3">
    <source>
        <dbReference type="ARBA" id="ARBA00022884"/>
    </source>
</evidence>
<keyword evidence="5 6" id="KW-0804">Transcription</keyword>
<evidence type="ECO:0000313" key="8">
    <source>
        <dbReference type="EMBL" id="MBI5078622.1"/>
    </source>
</evidence>
<evidence type="ECO:0000256" key="1">
    <source>
        <dbReference type="ARBA" id="ARBA00005952"/>
    </source>
</evidence>
<organism evidence="8 9">
    <name type="scientific">Candidatus Saganbacteria bacterium</name>
    <dbReference type="NCBI Taxonomy" id="2575572"/>
    <lineage>
        <taxon>Bacteria</taxon>
        <taxon>Bacillati</taxon>
        <taxon>Saganbacteria</taxon>
    </lineage>
</organism>
<dbReference type="GO" id="GO:0031564">
    <property type="term" value="P:transcription antitermination"/>
    <property type="evidence" value="ECO:0007669"/>
    <property type="project" value="UniProtKB-KW"/>
</dbReference>
<dbReference type="HAMAP" id="MF_00073">
    <property type="entry name" value="NusB"/>
    <property type="match status" value="1"/>
</dbReference>
<keyword evidence="4 6" id="KW-0805">Transcription regulation</keyword>
<evidence type="ECO:0000256" key="4">
    <source>
        <dbReference type="ARBA" id="ARBA00023015"/>
    </source>
</evidence>
<evidence type="ECO:0000256" key="5">
    <source>
        <dbReference type="ARBA" id="ARBA00023163"/>
    </source>
</evidence>
<dbReference type="Proteomes" id="UP000808761">
    <property type="component" value="Unassembled WGS sequence"/>
</dbReference>
<dbReference type="GO" id="GO:0003723">
    <property type="term" value="F:RNA binding"/>
    <property type="evidence" value="ECO:0007669"/>
    <property type="project" value="UniProtKB-UniRule"/>
</dbReference>
<dbReference type="GO" id="GO:0005829">
    <property type="term" value="C:cytosol"/>
    <property type="evidence" value="ECO:0007669"/>
    <property type="project" value="TreeGrafter"/>
</dbReference>
<evidence type="ECO:0000259" key="7">
    <source>
        <dbReference type="Pfam" id="PF01029"/>
    </source>
</evidence>
<dbReference type="InterPro" id="IPR011605">
    <property type="entry name" value="NusB_fam"/>
</dbReference>
<feature type="domain" description="NusB/RsmB/TIM44" evidence="7">
    <location>
        <begin position="6"/>
        <end position="128"/>
    </location>
</feature>
<evidence type="ECO:0000313" key="9">
    <source>
        <dbReference type="Proteomes" id="UP000808761"/>
    </source>
</evidence>
<protein>
    <recommendedName>
        <fullName evidence="6">Transcription antitermination protein NusB</fullName>
    </recommendedName>
    <alternativeName>
        <fullName evidence="6">Antitermination factor NusB</fullName>
    </alternativeName>
</protein>
<dbReference type="Gene3D" id="1.10.940.10">
    <property type="entry name" value="NusB-like"/>
    <property type="match status" value="1"/>
</dbReference>
<comment type="similarity">
    <text evidence="1 6">Belongs to the NusB family.</text>
</comment>
<gene>
    <name evidence="6 8" type="primary">nusB</name>
    <name evidence="8" type="ORF">HZB08_01180</name>
</gene>
<reference evidence="8" key="1">
    <citation type="submission" date="2020-07" db="EMBL/GenBank/DDBJ databases">
        <title>Huge and variable diversity of episymbiotic CPR bacteria and DPANN archaea in groundwater ecosystems.</title>
        <authorList>
            <person name="He C.Y."/>
            <person name="Keren R."/>
            <person name="Whittaker M."/>
            <person name="Farag I.F."/>
            <person name="Doudna J."/>
            <person name="Cate J.H.D."/>
            <person name="Banfield J.F."/>
        </authorList>
    </citation>
    <scope>NUCLEOTIDE SEQUENCE</scope>
    <source>
        <strain evidence="8">NC_groundwater_1860_Pr3_B-0.1um_51_7</strain>
    </source>
</reference>
<dbReference type="NCBIfam" id="TIGR01951">
    <property type="entry name" value="nusB"/>
    <property type="match status" value="1"/>
</dbReference>
<dbReference type="PANTHER" id="PTHR11078">
    <property type="entry name" value="N UTILIZATION SUBSTANCE PROTEIN B-RELATED"/>
    <property type="match status" value="1"/>
</dbReference>
<dbReference type="EMBL" id="JACRKR010000060">
    <property type="protein sequence ID" value="MBI5078622.1"/>
    <property type="molecule type" value="Genomic_DNA"/>
</dbReference>
<keyword evidence="2 6" id="KW-0889">Transcription antitermination</keyword>
<comment type="caution">
    <text evidence="8">The sequence shown here is derived from an EMBL/GenBank/DDBJ whole genome shotgun (WGS) entry which is preliminary data.</text>
</comment>
<proteinExistence type="inferred from homology"/>
<accession>A0A9D6UM12</accession>
<sequence length="136" mass="15172">MGKRSTSRRLAMQAIYQAEVAGVEISEAIKNVFESEKFIPETTRFARNLAQAAWEEREASDKIIAGLAIDWSLDRIGKVDRSILRLALQELKEEEIPPSVIIDEAVEMAKKYSSLEAAKFINGILGAYLEKARGVC</sequence>
<evidence type="ECO:0000256" key="2">
    <source>
        <dbReference type="ARBA" id="ARBA00022814"/>
    </source>
</evidence>
<dbReference type="Pfam" id="PF01029">
    <property type="entry name" value="NusB"/>
    <property type="match status" value="1"/>
</dbReference>